<dbReference type="SUPFAM" id="SSF56112">
    <property type="entry name" value="Protein kinase-like (PK-like)"/>
    <property type="match status" value="1"/>
</dbReference>
<dbReference type="RefSeq" id="WP_145859916.1">
    <property type="nucleotide sequence ID" value="NZ_RPFW01000007.1"/>
</dbReference>
<dbReference type="OrthoDB" id="9797603at2"/>
<dbReference type="AlphaFoldDB" id="A0A6P2BQN2"/>
<dbReference type="Pfam" id="PF01636">
    <property type="entry name" value="APH"/>
    <property type="match status" value="2"/>
</dbReference>
<dbReference type="EMBL" id="RPFW01000007">
    <property type="protein sequence ID" value="TVZ01399.1"/>
    <property type="molecule type" value="Genomic_DNA"/>
</dbReference>
<evidence type="ECO:0000313" key="3">
    <source>
        <dbReference type="Proteomes" id="UP000460272"/>
    </source>
</evidence>
<dbReference type="PANTHER" id="PTHR21310">
    <property type="entry name" value="AMINOGLYCOSIDE PHOSPHOTRANSFERASE-RELATED-RELATED"/>
    <property type="match status" value="1"/>
</dbReference>
<gene>
    <name evidence="2" type="ORF">EAS64_34645</name>
</gene>
<feature type="domain" description="Aminoglycoside phosphotransferase" evidence="1">
    <location>
        <begin position="8"/>
        <end position="112"/>
    </location>
</feature>
<dbReference type="PANTHER" id="PTHR21310:SF40">
    <property type="entry name" value="AMINOGLYCOSIDE PHOSPHOTRANSFERASE DOMAIN-CONTAINING PROTEIN-RELATED"/>
    <property type="match status" value="1"/>
</dbReference>
<accession>A0A6P2BQN2</accession>
<keyword evidence="3" id="KW-1185">Reference proteome</keyword>
<proteinExistence type="predicted"/>
<organism evidence="2 3">
    <name type="scientific">Trebonia kvetii</name>
    <dbReference type="NCBI Taxonomy" id="2480626"/>
    <lineage>
        <taxon>Bacteria</taxon>
        <taxon>Bacillati</taxon>
        <taxon>Actinomycetota</taxon>
        <taxon>Actinomycetes</taxon>
        <taxon>Streptosporangiales</taxon>
        <taxon>Treboniaceae</taxon>
        <taxon>Trebonia</taxon>
    </lineage>
</organism>
<dbReference type="InterPro" id="IPR011009">
    <property type="entry name" value="Kinase-like_dom_sf"/>
</dbReference>
<protein>
    <submittedName>
        <fullName evidence="2">Aminoglycoside phosphotransferase family protein</fullName>
    </submittedName>
</protein>
<keyword evidence="2" id="KW-0808">Transferase</keyword>
<sequence>MTAAVPGTLIGAGRNADVYDLGDGRVLRRYRDARDAERVGAEALIMTRARASGVPVPEVFDVSGADIVMERAAGPTMLDTLGRRPWTVNAQARLLARLHELVHAVPLSGLPELATLPGWTGPADGDALLHRDLHPQNVIHTERGPMIIDWEGAARGPAIADVALTWVIVGFSEVPLPPVRAAMARTLQSAFARSFVRAAGPLNETWRTTAIRMRLTDPNLLPSEAARLRKLAAAASQPDGDASHA</sequence>
<evidence type="ECO:0000259" key="1">
    <source>
        <dbReference type="Pfam" id="PF01636"/>
    </source>
</evidence>
<dbReference type="InterPro" id="IPR002575">
    <property type="entry name" value="Aminoglycoside_PTrfase"/>
</dbReference>
<feature type="domain" description="Aminoglycoside phosphotransferase" evidence="1">
    <location>
        <begin position="127"/>
        <end position="191"/>
    </location>
</feature>
<comment type="caution">
    <text evidence="2">The sequence shown here is derived from an EMBL/GenBank/DDBJ whole genome shotgun (WGS) entry which is preliminary data.</text>
</comment>
<dbReference type="Proteomes" id="UP000460272">
    <property type="component" value="Unassembled WGS sequence"/>
</dbReference>
<dbReference type="InterPro" id="IPR051678">
    <property type="entry name" value="AGP_Transferase"/>
</dbReference>
<name>A0A6P2BQN2_9ACTN</name>
<dbReference type="GO" id="GO:0016740">
    <property type="term" value="F:transferase activity"/>
    <property type="evidence" value="ECO:0007669"/>
    <property type="project" value="UniProtKB-KW"/>
</dbReference>
<reference evidence="2 3" key="1">
    <citation type="submission" date="2018-11" db="EMBL/GenBank/DDBJ databases">
        <title>Trebonia kvetii gen.nov., sp.nov., a novel acidophilic actinobacterium, and proposal of the new actinobacterial family Treboniaceae fam. nov.</title>
        <authorList>
            <person name="Rapoport D."/>
            <person name="Sagova-Mareckova M."/>
            <person name="Sedlacek I."/>
            <person name="Provaznik J."/>
            <person name="Kralova S."/>
            <person name="Pavlinic D."/>
            <person name="Benes V."/>
            <person name="Kopecky J."/>
        </authorList>
    </citation>
    <scope>NUCLEOTIDE SEQUENCE [LARGE SCALE GENOMIC DNA]</scope>
    <source>
        <strain evidence="2 3">15Tr583</strain>
    </source>
</reference>
<evidence type="ECO:0000313" key="2">
    <source>
        <dbReference type="EMBL" id="TVZ01399.1"/>
    </source>
</evidence>
<dbReference type="Gene3D" id="3.90.1200.10">
    <property type="match status" value="1"/>
</dbReference>